<gene>
    <name evidence="1" type="ORF">PI499_15835</name>
</gene>
<dbReference type="RefSeq" id="WP_271350852.1">
    <property type="nucleotide sequence ID" value="NZ_JAQJVI010000022.1"/>
</dbReference>
<comment type="caution">
    <text evidence="1">The sequence shown here is derived from an EMBL/GenBank/DDBJ whole genome shotgun (WGS) entry which is preliminary data.</text>
</comment>
<dbReference type="EMBL" id="JAQJVI010000022">
    <property type="protein sequence ID" value="MDA7023332.1"/>
    <property type="molecule type" value="Genomic_DNA"/>
</dbReference>
<reference evidence="1 2" key="1">
    <citation type="submission" date="2023-01" db="EMBL/GenBank/DDBJ databases">
        <title>Effects of deletion of Siderophore biosynthase gene in Pseudomonas fragi on quorum sensing and spoliage ability.</title>
        <authorList>
            <person name="Cui F."/>
            <person name="Wang D."/>
            <person name="Liu J."/>
            <person name="Wang Q."/>
            <person name="Li T."/>
            <person name="Li J."/>
        </authorList>
    </citation>
    <scope>NUCLEOTIDE SEQUENCE [LARGE SCALE GENOMIC DNA]</scope>
    <source>
        <strain evidence="1 2">MS-10</strain>
    </source>
</reference>
<sequence length="202" mass="23450">MNNKPTDAQVGLLWHTLGLRPDCRDSRHVYRNRFLAGPGHSDMPDLEALVAVGLMGSRKPPGFCDQSEILYFATEVGERFAIAEMPPAPPPPKRTKFDAYLDECECYDGFTHFLGINQPMFQQRGDWRNREYRMVRYPRGSAYRQYRRHYSFSQWSPYETIEVAGEWAPTMKAAKASYKVALKEYRKHTRYSANDFDQAYGT</sequence>
<organism evidence="1 2">
    <name type="scientific">Pseudomonas fragi</name>
    <dbReference type="NCBI Taxonomy" id="296"/>
    <lineage>
        <taxon>Bacteria</taxon>
        <taxon>Pseudomonadati</taxon>
        <taxon>Pseudomonadota</taxon>
        <taxon>Gammaproteobacteria</taxon>
        <taxon>Pseudomonadales</taxon>
        <taxon>Pseudomonadaceae</taxon>
        <taxon>Pseudomonas</taxon>
    </lineage>
</organism>
<evidence type="ECO:0008006" key="3">
    <source>
        <dbReference type="Google" id="ProtNLM"/>
    </source>
</evidence>
<evidence type="ECO:0000313" key="1">
    <source>
        <dbReference type="EMBL" id="MDA7023332.1"/>
    </source>
</evidence>
<keyword evidence="2" id="KW-1185">Reference proteome</keyword>
<name>A0ABT4WVZ7_PSEFR</name>
<proteinExistence type="predicted"/>
<protein>
    <recommendedName>
        <fullName evidence="3">AP2 domain-containing protein</fullName>
    </recommendedName>
</protein>
<accession>A0ABT4WVZ7</accession>
<evidence type="ECO:0000313" key="2">
    <source>
        <dbReference type="Proteomes" id="UP001212337"/>
    </source>
</evidence>
<dbReference type="Proteomes" id="UP001212337">
    <property type="component" value="Unassembled WGS sequence"/>
</dbReference>